<comment type="caution">
    <text evidence="11">The sequence shown here is derived from an EMBL/GenBank/DDBJ whole genome shotgun (WGS) entry which is preliminary data.</text>
</comment>
<evidence type="ECO:0000256" key="2">
    <source>
        <dbReference type="ARBA" id="ARBA00023002"/>
    </source>
</evidence>
<sequence>MVPKSFKLNNGLEIPSIGFGTWQAAPGQVEAAVETALKAGYRLIDCAYCYGNEAEVGAGLKKAFESGIKREEVFVTGKVWCTYMSRVEENLDMTLKDLGLQYLDLYLVHWPVAYNPNGNHEKFPMLPDNSARDVDWSQTHIDTWHSMERLLETGKVKSIGVCNYSKKYLDQLLPVAKVIPAVNQIENHPLLPQTEVVEECKKHGILVEAYSPCGLGVELGEGWEWETVKKKKKGYMFTNSNLGPRKNTDVRKAETPLLPNTYK</sequence>
<dbReference type="PROSITE" id="PS00062">
    <property type="entry name" value="ALDOKETO_REDUCTASE_2"/>
    <property type="match status" value="1"/>
</dbReference>
<feature type="region of interest" description="Disordered" evidence="9">
    <location>
        <begin position="241"/>
        <end position="263"/>
    </location>
</feature>
<dbReference type="Proteomes" id="UP000053317">
    <property type="component" value="Unassembled WGS sequence"/>
</dbReference>
<dbReference type="InterPro" id="IPR020471">
    <property type="entry name" value="AKR"/>
</dbReference>
<dbReference type="PRINTS" id="PR00069">
    <property type="entry name" value="ALDKETRDTASE"/>
</dbReference>
<dbReference type="SUPFAM" id="SSF51430">
    <property type="entry name" value="NAD(P)-linked oxidoreductase"/>
    <property type="match status" value="1"/>
</dbReference>
<name>A0A0G2F4B5_PHACM</name>
<gene>
    <name evidence="11" type="ORF">UCRPC4_g00288</name>
</gene>
<dbReference type="PROSITE" id="PS00798">
    <property type="entry name" value="ALDOKETO_REDUCTASE_1"/>
    <property type="match status" value="1"/>
</dbReference>
<evidence type="ECO:0000313" key="11">
    <source>
        <dbReference type="EMBL" id="KKY29099.1"/>
    </source>
</evidence>
<evidence type="ECO:0000256" key="3">
    <source>
        <dbReference type="ARBA" id="ARBA00025065"/>
    </source>
</evidence>
<reference evidence="11 12" key="2">
    <citation type="submission" date="2015-05" db="EMBL/GenBank/DDBJ databases">
        <authorList>
            <person name="Morales-Cruz A."/>
            <person name="Amrine K.C."/>
            <person name="Cantu D."/>
        </authorList>
    </citation>
    <scope>NUCLEOTIDE SEQUENCE [LARGE SCALE GENOMIC DNA]</scope>
    <source>
        <strain evidence="11">UCRPC4</strain>
    </source>
</reference>
<dbReference type="PIRSF" id="PIRSF000097">
    <property type="entry name" value="AKR"/>
    <property type="match status" value="1"/>
</dbReference>
<comment type="catalytic activity">
    <reaction evidence="5">
        <text>xylitol + NAD(+) = D-xylose + NADH + H(+)</text>
        <dbReference type="Rhea" id="RHEA:27441"/>
        <dbReference type="ChEBI" id="CHEBI:15378"/>
        <dbReference type="ChEBI" id="CHEBI:17151"/>
        <dbReference type="ChEBI" id="CHEBI:53455"/>
        <dbReference type="ChEBI" id="CHEBI:57540"/>
        <dbReference type="ChEBI" id="CHEBI:57945"/>
        <dbReference type="EC" id="1.1.1.307"/>
    </reaction>
</comment>
<dbReference type="AlphaFoldDB" id="A0A0G2F4B5"/>
<dbReference type="EC" id="1.1.1.307" evidence="1"/>
<evidence type="ECO:0000259" key="10">
    <source>
        <dbReference type="Pfam" id="PF00248"/>
    </source>
</evidence>
<protein>
    <recommendedName>
        <fullName evidence="1">D-xylose reductase [NAD(P)H]</fullName>
        <ecNumber evidence="1">1.1.1.307</ecNumber>
    </recommendedName>
</protein>
<dbReference type="OrthoDB" id="416253at2759"/>
<evidence type="ECO:0000256" key="7">
    <source>
        <dbReference type="PIRSR" id="PIRSR000097-2"/>
    </source>
</evidence>
<feature type="active site" description="Proton donor" evidence="6">
    <location>
        <position position="50"/>
    </location>
</feature>
<keyword evidence="12" id="KW-1185">Reference proteome</keyword>
<dbReference type="GO" id="GO:0016491">
    <property type="term" value="F:oxidoreductase activity"/>
    <property type="evidence" value="ECO:0007669"/>
    <property type="project" value="UniProtKB-KW"/>
</dbReference>
<dbReference type="PANTHER" id="PTHR11732">
    <property type="entry name" value="ALDO/KETO REDUCTASE"/>
    <property type="match status" value="1"/>
</dbReference>
<comment type="catalytic activity">
    <reaction evidence="4">
        <text>xylitol + NADP(+) = D-xylose + NADPH + H(+)</text>
        <dbReference type="Rhea" id="RHEA:27445"/>
        <dbReference type="ChEBI" id="CHEBI:15378"/>
        <dbReference type="ChEBI" id="CHEBI:17151"/>
        <dbReference type="ChEBI" id="CHEBI:53455"/>
        <dbReference type="ChEBI" id="CHEBI:57783"/>
        <dbReference type="ChEBI" id="CHEBI:58349"/>
        <dbReference type="EC" id="1.1.1.307"/>
    </reaction>
</comment>
<evidence type="ECO:0000256" key="8">
    <source>
        <dbReference type="PIRSR" id="PIRSR000097-3"/>
    </source>
</evidence>
<accession>A0A0G2F4B5</accession>
<dbReference type="InterPro" id="IPR023210">
    <property type="entry name" value="NADP_OxRdtase_dom"/>
</dbReference>
<keyword evidence="2" id="KW-0560">Oxidoreductase</keyword>
<feature type="site" description="Lowers pKa of active site Tyr" evidence="8">
    <location>
        <position position="78"/>
    </location>
</feature>
<evidence type="ECO:0000256" key="6">
    <source>
        <dbReference type="PIRSR" id="PIRSR000097-1"/>
    </source>
</evidence>
<evidence type="ECO:0000256" key="4">
    <source>
        <dbReference type="ARBA" id="ARBA00047534"/>
    </source>
</evidence>
<feature type="domain" description="NADP-dependent oxidoreductase" evidence="10">
    <location>
        <begin position="17"/>
        <end position="217"/>
    </location>
</feature>
<dbReference type="Gene3D" id="3.20.20.100">
    <property type="entry name" value="NADP-dependent oxidoreductase domain"/>
    <property type="match status" value="1"/>
</dbReference>
<dbReference type="Pfam" id="PF00248">
    <property type="entry name" value="Aldo_ket_red"/>
    <property type="match status" value="1"/>
</dbReference>
<reference evidence="11 12" key="1">
    <citation type="submission" date="2015-05" db="EMBL/GenBank/DDBJ databases">
        <title>Distinctive expansion of gene families associated with plant cell wall degradation and secondary metabolism in the genomes of grapevine trunk pathogens.</title>
        <authorList>
            <person name="Lawrence D.P."/>
            <person name="Travadon R."/>
            <person name="Rolshausen P.E."/>
            <person name="Baumgartner K."/>
        </authorList>
    </citation>
    <scope>NUCLEOTIDE SEQUENCE [LARGE SCALE GENOMIC DNA]</scope>
    <source>
        <strain evidence="11">UCRPC4</strain>
    </source>
</reference>
<organism evidence="11 12">
    <name type="scientific">Phaeomoniella chlamydospora</name>
    <name type="common">Phaeoacremonium chlamydosporum</name>
    <dbReference type="NCBI Taxonomy" id="158046"/>
    <lineage>
        <taxon>Eukaryota</taxon>
        <taxon>Fungi</taxon>
        <taxon>Dikarya</taxon>
        <taxon>Ascomycota</taxon>
        <taxon>Pezizomycotina</taxon>
        <taxon>Eurotiomycetes</taxon>
        <taxon>Chaetothyriomycetidae</taxon>
        <taxon>Phaeomoniellales</taxon>
        <taxon>Phaeomoniellaceae</taxon>
        <taxon>Phaeomoniella</taxon>
    </lineage>
</organism>
<evidence type="ECO:0000313" key="12">
    <source>
        <dbReference type="Proteomes" id="UP000053317"/>
    </source>
</evidence>
<evidence type="ECO:0000256" key="1">
    <source>
        <dbReference type="ARBA" id="ARBA00012845"/>
    </source>
</evidence>
<feature type="binding site" evidence="7">
    <location>
        <position position="109"/>
    </location>
    <ligand>
        <name>substrate</name>
    </ligand>
</feature>
<dbReference type="EMBL" id="LCWF01000006">
    <property type="protein sequence ID" value="KKY29099.1"/>
    <property type="molecule type" value="Genomic_DNA"/>
</dbReference>
<evidence type="ECO:0000256" key="5">
    <source>
        <dbReference type="ARBA" id="ARBA00049485"/>
    </source>
</evidence>
<comment type="function">
    <text evidence="3">Catalyzes the initial reaction in the xylose utilization pathway by reducing D-xylose into xylitol. Xylose is a major component of hemicelluloses such as xylan. Most fungi utilize D-xylose via three enzymatic reactions, xylose reductase (XR), xylitol dehydrogenase (XDH), and xylulokinase, to form xylulose 5-phosphate, which enters pentose phosphate pathway.</text>
</comment>
<evidence type="ECO:0000256" key="9">
    <source>
        <dbReference type="SAM" id="MobiDB-lite"/>
    </source>
</evidence>
<dbReference type="InterPro" id="IPR018170">
    <property type="entry name" value="Aldo/ket_reductase_CS"/>
</dbReference>
<dbReference type="InterPro" id="IPR036812">
    <property type="entry name" value="NAD(P)_OxRdtase_dom_sf"/>
</dbReference>
<proteinExistence type="predicted"/>